<reference evidence="2 3" key="1">
    <citation type="submission" date="2017-09" db="EMBL/GenBank/DDBJ databases">
        <authorList>
            <consortium name="International Durum Wheat Genome Sequencing Consortium (IDWGSC)"/>
            <person name="Milanesi L."/>
        </authorList>
    </citation>
    <scope>NUCLEOTIDE SEQUENCE [LARGE SCALE GENOMIC DNA]</scope>
    <source>
        <strain evidence="3">cv. Svevo</strain>
    </source>
</reference>
<evidence type="ECO:0000313" key="3">
    <source>
        <dbReference type="Proteomes" id="UP000324705"/>
    </source>
</evidence>
<gene>
    <name evidence="2" type="ORF">TRITD_3Bv1G263970</name>
</gene>
<dbReference type="Gramene" id="TRITD3Bv1G263970.1">
    <property type="protein sequence ID" value="TRITD3Bv1G263970.1"/>
    <property type="gene ID" value="TRITD3Bv1G263970"/>
</dbReference>
<evidence type="ECO:0000256" key="1">
    <source>
        <dbReference type="SAM" id="SignalP"/>
    </source>
</evidence>
<feature type="chain" id="PRO_5040464834" evidence="1">
    <location>
        <begin position="18"/>
        <end position="106"/>
    </location>
</feature>
<organism evidence="2 3">
    <name type="scientific">Triticum turgidum subsp. durum</name>
    <name type="common">Durum wheat</name>
    <name type="synonym">Triticum durum</name>
    <dbReference type="NCBI Taxonomy" id="4567"/>
    <lineage>
        <taxon>Eukaryota</taxon>
        <taxon>Viridiplantae</taxon>
        <taxon>Streptophyta</taxon>
        <taxon>Embryophyta</taxon>
        <taxon>Tracheophyta</taxon>
        <taxon>Spermatophyta</taxon>
        <taxon>Magnoliopsida</taxon>
        <taxon>Liliopsida</taxon>
        <taxon>Poales</taxon>
        <taxon>Poaceae</taxon>
        <taxon>BOP clade</taxon>
        <taxon>Pooideae</taxon>
        <taxon>Triticodae</taxon>
        <taxon>Triticeae</taxon>
        <taxon>Triticinae</taxon>
        <taxon>Triticum</taxon>
    </lineage>
</organism>
<name>A0A9R1R092_TRITD</name>
<protein>
    <submittedName>
        <fullName evidence="2">Uncharacterized protein</fullName>
    </submittedName>
</protein>
<dbReference type="Proteomes" id="UP000324705">
    <property type="component" value="Chromosome 3B"/>
</dbReference>
<dbReference type="OMA" id="PMAGAVY"/>
<proteinExistence type="predicted"/>
<accession>A0A9R1R092</accession>
<keyword evidence="3" id="KW-1185">Reference proteome</keyword>
<dbReference type="PANTHER" id="PTHR34998">
    <property type="entry name" value="OS04G0357400 PROTEIN-RELATED"/>
    <property type="match status" value="1"/>
</dbReference>
<dbReference type="AlphaFoldDB" id="A0A9R1R092"/>
<sequence>MDRSVCITLVILALVLAGPDKGAAAVYSTDQGGMPTSSSSMRLEDGVAPELGAVTVVDLGMHSRVFLRGQVNGKGLDPNRPVCPHSPCAPPGQPYIRGCKKIYGCG</sequence>
<dbReference type="EMBL" id="LT934116">
    <property type="protein sequence ID" value="VAH85392.1"/>
    <property type="molecule type" value="Genomic_DNA"/>
</dbReference>
<evidence type="ECO:0000313" key="2">
    <source>
        <dbReference type="EMBL" id="VAH85392.1"/>
    </source>
</evidence>
<keyword evidence="1" id="KW-0732">Signal</keyword>
<dbReference type="PANTHER" id="PTHR34998:SF4">
    <property type="match status" value="1"/>
</dbReference>
<feature type="signal peptide" evidence="1">
    <location>
        <begin position="1"/>
        <end position="17"/>
    </location>
</feature>